<dbReference type="Gene3D" id="3.30.420.240">
    <property type="match status" value="1"/>
</dbReference>
<reference evidence="2" key="1">
    <citation type="journal article" date="2014" name="Front. Microbiol.">
        <title>High frequency of phylogenetically diverse reductive dehalogenase-homologous genes in deep subseafloor sedimentary metagenomes.</title>
        <authorList>
            <person name="Kawai M."/>
            <person name="Futagami T."/>
            <person name="Toyoda A."/>
            <person name="Takaki Y."/>
            <person name="Nishi S."/>
            <person name="Hori S."/>
            <person name="Arai W."/>
            <person name="Tsubouchi T."/>
            <person name="Morono Y."/>
            <person name="Uchiyama I."/>
            <person name="Ito T."/>
            <person name="Fujiyama A."/>
            <person name="Inagaki F."/>
            <person name="Takami H."/>
        </authorList>
    </citation>
    <scope>NUCLEOTIDE SEQUENCE</scope>
    <source>
        <strain evidence="2">Expedition CK06-06</strain>
    </source>
</reference>
<organism evidence="2">
    <name type="scientific">marine sediment metagenome</name>
    <dbReference type="NCBI Taxonomy" id="412755"/>
    <lineage>
        <taxon>unclassified sequences</taxon>
        <taxon>metagenomes</taxon>
        <taxon>ecological metagenomes</taxon>
    </lineage>
</organism>
<dbReference type="AlphaFoldDB" id="X0U9K6"/>
<proteinExistence type="predicted"/>
<feature type="non-terminal residue" evidence="2">
    <location>
        <position position="1"/>
    </location>
</feature>
<dbReference type="EMBL" id="BARS01019996">
    <property type="protein sequence ID" value="GAF97027.1"/>
    <property type="molecule type" value="Genomic_DNA"/>
</dbReference>
<gene>
    <name evidence="2" type="ORF">S01H1_32313</name>
</gene>
<sequence>EIGGRTIRLIERYELPAGRVAFDAGGGGKQIADRLHEQGHRVQIVGFGESAEAKLAYRNRRAELYGKLRELLNPDREGGVFALPPQAGHLRRELAVLPLQYDSEGRMQLPPKNASSPQGPSLRQLLGRSPDRADSLVLAVWGLSRPRPRIPVYEGPIAYIPDRRPRRPLTEEELNEFPEPFRGIIEMYQHPRYRQRWQD</sequence>
<comment type="caution">
    <text evidence="2">The sequence shown here is derived from an EMBL/GenBank/DDBJ whole genome shotgun (WGS) entry which is preliminary data.</text>
</comment>
<evidence type="ECO:0000313" key="2">
    <source>
        <dbReference type="EMBL" id="GAF97027.1"/>
    </source>
</evidence>
<evidence type="ECO:0000256" key="1">
    <source>
        <dbReference type="SAM" id="MobiDB-lite"/>
    </source>
</evidence>
<feature type="region of interest" description="Disordered" evidence="1">
    <location>
        <begin position="105"/>
        <end position="127"/>
    </location>
</feature>
<protein>
    <submittedName>
        <fullName evidence="2">Uncharacterized protein</fullName>
    </submittedName>
</protein>
<accession>X0U9K6</accession>
<name>X0U9K6_9ZZZZ</name>